<evidence type="ECO:0000256" key="6">
    <source>
        <dbReference type="ARBA" id="ARBA00022833"/>
    </source>
</evidence>
<accession>A0A895XQG2</accession>
<dbReference type="GO" id="GO:0006508">
    <property type="term" value="P:proteolysis"/>
    <property type="evidence" value="ECO:0007669"/>
    <property type="project" value="UniProtKB-KW"/>
</dbReference>
<dbReference type="GO" id="GO:0004222">
    <property type="term" value="F:metalloendopeptidase activity"/>
    <property type="evidence" value="ECO:0007669"/>
    <property type="project" value="InterPro"/>
</dbReference>
<keyword evidence="4" id="KW-0479">Metal-binding</keyword>
<evidence type="ECO:0000313" key="12">
    <source>
        <dbReference type="EMBL" id="QSB04510.1"/>
    </source>
</evidence>
<comment type="cofactor">
    <cofactor evidence="10">
        <name>Zn(2+)</name>
        <dbReference type="ChEBI" id="CHEBI:29105"/>
    </cofactor>
    <text evidence="10">Binds 1 zinc ion per subunit.</text>
</comment>
<dbReference type="RefSeq" id="WP_213170509.1">
    <property type="nucleotide sequence ID" value="NZ_CP070496.1"/>
</dbReference>
<keyword evidence="9" id="KW-0472">Membrane</keyword>
<dbReference type="PANTHER" id="PTHR43221">
    <property type="entry name" value="PROTEASE HTPX"/>
    <property type="match status" value="1"/>
</dbReference>
<dbReference type="Gene3D" id="3.30.2010.10">
    <property type="entry name" value="Metalloproteases ('zincins'), catalytic domain"/>
    <property type="match status" value="1"/>
</dbReference>
<dbReference type="AlphaFoldDB" id="A0A895XQG2"/>
<name>A0A895XQG2_9ACTN</name>
<dbReference type="GO" id="GO:0046872">
    <property type="term" value="F:metal ion binding"/>
    <property type="evidence" value="ECO:0007669"/>
    <property type="project" value="UniProtKB-KW"/>
</dbReference>
<evidence type="ECO:0000256" key="3">
    <source>
        <dbReference type="ARBA" id="ARBA00022692"/>
    </source>
</evidence>
<evidence type="ECO:0000256" key="10">
    <source>
        <dbReference type="RuleBase" id="RU003983"/>
    </source>
</evidence>
<dbReference type="InterPro" id="IPR001915">
    <property type="entry name" value="Peptidase_M48"/>
</dbReference>
<evidence type="ECO:0000256" key="4">
    <source>
        <dbReference type="ARBA" id="ARBA00022723"/>
    </source>
</evidence>
<keyword evidence="3" id="KW-0812">Transmembrane</keyword>
<evidence type="ECO:0000256" key="5">
    <source>
        <dbReference type="ARBA" id="ARBA00022801"/>
    </source>
</evidence>
<dbReference type="Proteomes" id="UP000662939">
    <property type="component" value="Chromosome"/>
</dbReference>
<keyword evidence="7" id="KW-1133">Transmembrane helix</keyword>
<keyword evidence="13" id="KW-1185">Reference proteome</keyword>
<evidence type="ECO:0000256" key="8">
    <source>
        <dbReference type="ARBA" id="ARBA00023049"/>
    </source>
</evidence>
<proteinExistence type="inferred from homology"/>
<dbReference type="PANTHER" id="PTHR43221:SF3">
    <property type="entry name" value="SLL1280 PROTEIN"/>
    <property type="match status" value="1"/>
</dbReference>
<keyword evidence="2 10" id="KW-0645">Protease</keyword>
<dbReference type="EMBL" id="CP070496">
    <property type="protein sequence ID" value="QSB04510.1"/>
    <property type="molecule type" value="Genomic_DNA"/>
</dbReference>
<feature type="domain" description="Peptidase M48" evidence="11">
    <location>
        <begin position="72"/>
        <end position="265"/>
    </location>
</feature>
<comment type="similarity">
    <text evidence="10">Belongs to the peptidase M48 family.</text>
</comment>
<keyword evidence="6 10" id="KW-0862">Zinc</keyword>
<evidence type="ECO:0000256" key="1">
    <source>
        <dbReference type="ARBA" id="ARBA00022475"/>
    </source>
</evidence>
<evidence type="ECO:0000256" key="7">
    <source>
        <dbReference type="ARBA" id="ARBA00022989"/>
    </source>
</evidence>
<organism evidence="12 13">
    <name type="scientific">Natronoglycomyces albus</name>
    <dbReference type="NCBI Taxonomy" id="2811108"/>
    <lineage>
        <taxon>Bacteria</taxon>
        <taxon>Bacillati</taxon>
        <taxon>Actinomycetota</taxon>
        <taxon>Actinomycetes</taxon>
        <taxon>Glycomycetales</taxon>
        <taxon>Glycomycetaceae</taxon>
        <taxon>Natronoglycomyces</taxon>
    </lineage>
</organism>
<evidence type="ECO:0000259" key="11">
    <source>
        <dbReference type="Pfam" id="PF01435"/>
    </source>
</evidence>
<evidence type="ECO:0000256" key="9">
    <source>
        <dbReference type="ARBA" id="ARBA00023136"/>
    </source>
</evidence>
<reference evidence="12" key="1">
    <citation type="submission" date="2021-02" db="EMBL/GenBank/DDBJ databases">
        <title>Natronoglycomyces albus gen. nov., sp. nov, a haloalkaliphilic actinobacterium from a soda solonchak soil.</title>
        <authorList>
            <person name="Sorokin D.Y."/>
            <person name="Khijniak T.V."/>
            <person name="Zakharycheva A.P."/>
            <person name="Boueva O.V."/>
            <person name="Ariskina E.V."/>
            <person name="Hahnke R.L."/>
            <person name="Bunk B."/>
            <person name="Sproer C."/>
            <person name="Schumann P."/>
            <person name="Evtushenko L.I."/>
            <person name="Kublanov I.V."/>
        </authorList>
    </citation>
    <scope>NUCLEOTIDE SEQUENCE</scope>
    <source>
        <strain evidence="12">DSM 106290</strain>
    </source>
</reference>
<keyword evidence="5 10" id="KW-0378">Hydrolase</keyword>
<keyword evidence="1" id="KW-1003">Cell membrane</keyword>
<dbReference type="KEGG" id="nav:JQS30_12100"/>
<dbReference type="Pfam" id="PF01435">
    <property type="entry name" value="Peptidase_M48"/>
    <property type="match status" value="1"/>
</dbReference>
<sequence>MADNQPTSRQPVTLRGISSRAWEHPADRGALVALRELRGFDAVFKKLSGLFNERAIRLTYLGSAVRVDRHQYTRVHEAYMNVAAVLDVEKPPELFITRNPDLGGMCIGIDRPIIVINSGSLDVLDEPELRFLLAHELGHAVSGHALYRTMLEWLLRLTSGISWMPLGAIGLRVIIAALCEWSRKSELSADRAGTLATQDPAAALRVMAKLAGGGDLSDVDQTAFLQQAKEFESGGDLRESFLKLMLLEQRTHDFAVARAAELQHWIHDGDYQEYLSGSYPKREDDRDASISAEAKAAAKSYKEAFESTGDPLASLVRKVRDSFTSDSGQEGK</sequence>
<dbReference type="CDD" id="cd07325">
    <property type="entry name" value="M48_Ste24p_like"/>
    <property type="match status" value="1"/>
</dbReference>
<gene>
    <name evidence="12" type="ORF">JQS30_12100</name>
</gene>
<keyword evidence="8 10" id="KW-0482">Metalloprotease</keyword>
<dbReference type="InterPro" id="IPR050083">
    <property type="entry name" value="HtpX_protease"/>
</dbReference>
<protein>
    <submittedName>
        <fullName evidence="12">M48 family metallopeptidase</fullName>
    </submittedName>
</protein>
<evidence type="ECO:0000256" key="2">
    <source>
        <dbReference type="ARBA" id="ARBA00022670"/>
    </source>
</evidence>
<evidence type="ECO:0000313" key="13">
    <source>
        <dbReference type="Proteomes" id="UP000662939"/>
    </source>
</evidence>